<protein>
    <submittedName>
        <fullName evidence="2">Uncharacterized protein</fullName>
    </submittedName>
</protein>
<reference evidence="2 3" key="1">
    <citation type="submission" date="2019-03" db="EMBL/GenBank/DDBJ databases">
        <title>Single cell metagenomics reveals metabolic interactions within the superorganism composed of flagellate Streblomastix strix and complex community of Bacteroidetes bacteria on its surface.</title>
        <authorList>
            <person name="Treitli S.C."/>
            <person name="Kolisko M."/>
            <person name="Husnik F."/>
            <person name="Keeling P."/>
            <person name="Hampl V."/>
        </authorList>
    </citation>
    <scope>NUCLEOTIDE SEQUENCE [LARGE SCALE GENOMIC DNA]</scope>
    <source>
        <strain evidence="2">ST1C</strain>
    </source>
</reference>
<comment type="caution">
    <text evidence="2">The sequence shown here is derived from an EMBL/GenBank/DDBJ whole genome shotgun (WGS) entry which is preliminary data.</text>
</comment>
<sequence length="34" mass="3824">GDQDEEDDEEEEEDGTYTNMRISAKELNKGSDAC</sequence>
<name>A0A5J4T6Z4_9EUKA</name>
<proteinExistence type="predicted"/>
<gene>
    <name evidence="2" type="ORF">EZS28_050515</name>
</gene>
<feature type="region of interest" description="Disordered" evidence="1">
    <location>
        <begin position="1"/>
        <end position="34"/>
    </location>
</feature>
<feature type="compositionally biased region" description="Basic and acidic residues" evidence="1">
    <location>
        <begin position="23"/>
        <end position="34"/>
    </location>
</feature>
<evidence type="ECO:0000313" key="2">
    <source>
        <dbReference type="EMBL" id="KAA6353958.1"/>
    </source>
</evidence>
<dbReference type="Proteomes" id="UP000324800">
    <property type="component" value="Unassembled WGS sequence"/>
</dbReference>
<dbReference type="EMBL" id="SNRW01037147">
    <property type="protein sequence ID" value="KAA6353958.1"/>
    <property type="molecule type" value="Genomic_DNA"/>
</dbReference>
<evidence type="ECO:0000313" key="3">
    <source>
        <dbReference type="Proteomes" id="UP000324800"/>
    </source>
</evidence>
<feature type="non-terminal residue" evidence="2">
    <location>
        <position position="1"/>
    </location>
</feature>
<dbReference type="AlphaFoldDB" id="A0A5J4T6Z4"/>
<evidence type="ECO:0000256" key="1">
    <source>
        <dbReference type="SAM" id="MobiDB-lite"/>
    </source>
</evidence>
<organism evidence="2 3">
    <name type="scientific">Streblomastix strix</name>
    <dbReference type="NCBI Taxonomy" id="222440"/>
    <lineage>
        <taxon>Eukaryota</taxon>
        <taxon>Metamonada</taxon>
        <taxon>Preaxostyla</taxon>
        <taxon>Oxymonadida</taxon>
        <taxon>Streblomastigidae</taxon>
        <taxon>Streblomastix</taxon>
    </lineage>
</organism>
<feature type="compositionally biased region" description="Acidic residues" evidence="1">
    <location>
        <begin position="1"/>
        <end position="15"/>
    </location>
</feature>
<accession>A0A5J4T6Z4</accession>